<accession>A0A8J9Y5F0</accession>
<feature type="non-terminal residue" evidence="2">
    <location>
        <position position="69"/>
    </location>
</feature>
<sequence>MERQVFITFLQSVVAEIRSGMYGGVRGQAAQWRGHAPSGRRGGDPTTCSRELVEVSYEGKGNTMNGIRR</sequence>
<proteinExistence type="predicted"/>
<keyword evidence="3" id="KW-1185">Reference proteome</keyword>
<evidence type="ECO:0000313" key="2">
    <source>
        <dbReference type="EMBL" id="CAH0719544.1"/>
    </source>
</evidence>
<name>A0A8J9Y5F0_9NEOP</name>
<reference evidence="2" key="1">
    <citation type="submission" date="2021-12" db="EMBL/GenBank/DDBJ databases">
        <authorList>
            <person name="Martin H S."/>
        </authorList>
    </citation>
    <scope>NUCLEOTIDE SEQUENCE</scope>
</reference>
<dbReference type="Proteomes" id="UP000838878">
    <property type="component" value="Chromosome 14"/>
</dbReference>
<protein>
    <submittedName>
        <fullName evidence="2">Uncharacterized protein</fullName>
    </submittedName>
</protein>
<evidence type="ECO:0000313" key="3">
    <source>
        <dbReference type="Proteomes" id="UP000838878"/>
    </source>
</evidence>
<feature type="region of interest" description="Disordered" evidence="1">
    <location>
        <begin position="33"/>
        <end position="69"/>
    </location>
</feature>
<organism evidence="2 3">
    <name type="scientific">Brenthis ino</name>
    <name type="common">lesser marbled fritillary</name>
    <dbReference type="NCBI Taxonomy" id="405034"/>
    <lineage>
        <taxon>Eukaryota</taxon>
        <taxon>Metazoa</taxon>
        <taxon>Ecdysozoa</taxon>
        <taxon>Arthropoda</taxon>
        <taxon>Hexapoda</taxon>
        <taxon>Insecta</taxon>
        <taxon>Pterygota</taxon>
        <taxon>Neoptera</taxon>
        <taxon>Endopterygota</taxon>
        <taxon>Lepidoptera</taxon>
        <taxon>Glossata</taxon>
        <taxon>Ditrysia</taxon>
        <taxon>Papilionoidea</taxon>
        <taxon>Nymphalidae</taxon>
        <taxon>Heliconiinae</taxon>
        <taxon>Argynnini</taxon>
        <taxon>Brenthis</taxon>
    </lineage>
</organism>
<dbReference type="EMBL" id="OV170234">
    <property type="protein sequence ID" value="CAH0719544.1"/>
    <property type="molecule type" value="Genomic_DNA"/>
</dbReference>
<evidence type="ECO:0000256" key="1">
    <source>
        <dbReference type="SAM" id="MobiDB-lite"/>
    </source>
</evidence>
<gene>
    <name evidence="2" type="ORF">BINO364_LOCUS5870</name>
</gene>
<dbReference type="AlphaFoldDB" id="A0A8J9Y5F0"/>